<evidence type="ECO:0000313" key="2">
    <source>
        <dbReference type="EMBL" id="KEQ96657.1"/>
    </source>
</evidence>
<dbReference type="GeneID" id="25370014"/>
<dbReference type="EMBL" id="KL584756">
    <property type="protein sequence ID" value="KEQ96657.1"/>
    <property type="molecule type" value="Genomic_DNA"/>
</dbReference>
<feature type="compositionally biased region" description="Basic and acidic residues" evidence="1">
    <location>
        <begin position="105"/>
        <end position="115"/>
    </location>
</feature>
<proteinExistence type="predicted"/>
<feature type="region of interest" description="Disordered" evidence="1">
    <location>
        <begin position="105"/>
        <end position="150"/>
    </location>
</feature>
<dbReference type="InParanoid" id="A0A074YRG0"/>
<dbReference type="HOGENOM" id="CLU_1554961_0_0_1"/>
<dbReference type="AlphaFoldDB" id="A0A074YRG0"/>
<gene>
    <name evidence="2" type="ORF">AUEXF2481DRAFT_649779</name>
</gene>
<protein>
    <submittedName>
        <fullName evidence="2">Uncharacterized protein</fullName>
    </submittedName>
</protein>
<name>A0A074YRG0_AURSE</name>
<feature type="compositionally biased region" description="Polar residues" evidence="1">
    <location>
        <begin position="138"/>
        <end position="150"/>
    </location>
</feature>
<reference evidence="2 3" key="1">
    <citation type="journal article" date="2014" name="BMC Genomics">
        <title>Genome sequencing of four Aureobasidium pullulans varieties: biotechnological potential, stress tolerance, and description of new species.</title>
        <authorList>
            <person name="Gostin Ar C."/>
            <person name="Ohm R.A."/>
            <person name="Kogej T."/>
            <person name="Sonjak S."/>
            <person name="Turk M."/>
            <person name="Zajc J."/>
            <person name="Zalar P."/>
            <person name="Grube M."/>
            <person name="Sun H."/>
            <person name="Han J."/>
            <person name="Sharma A."/>
            <person name="Chiniquy J."/>
            <person name="Ngan C.Y."/>
            <person name="Lipzen A."/>
            <person name="Barry K."/>
            <person name="Grigoriev I.V."/>
            <person name="Gunde-Cimerman N."/>
        </authorList>
    </citation>
    <scope>NUCLEOTIDE SEQUENCE [LARGE SCALE GENOMIC DNA]</scope>
    <source>
        <strain evidence="2 3">EXF-2481</strain>
    </source>
</reference>
<evidence type="ECO:0000313" key="3">
    <source>
        <dbReference type="Proteomes" id="UP000030641"/>
    </source>
</evidence>
<accession>A0A074YRG0</accession>
<evidence type="ECO:0000256" key="1">
    <source>
        <dbReference type="SAM" id="MobiDB-lite"/>
    </source>
</evidence>
<sequence length="172" mass="19623">MHTYTGQQNPMLLYCCLRDSTNNAGQITYCLTRQTFRKRMRQPTGEFPFSNMFICSPSVKSWMHVGKSKKEKEMRWQATFVHNALKVRCGWNTCTVTEDMKKMKEKGDRGDRGWGREGVVGEDGCRGLRGQNPHDTTKVSPSLSKKTSAIQGKGGSLKWSFLLFLCGWLSRL</sequence>
<keyword evidence="3" id="KW-1185">Reference proteome</keyword>
<dbReference type="Proteomes" id="UP000030641">
    <property type="component" value="Unassembled WGS sequence"/>
</dbReference>
<dbReference type="RefSeq" id="XP_013345178.1">
    <property type="nucleotide sequence ID" value="XM_013489724.1"/>
</dbReference>
<organism evidence="2 3">
    <name type="scientific">Aureobasidium subglaciale (strain EXF-2481)</name>
    <name type="common">Aureobasidium pullulans var. subglaciale</name>
    <dbReference type="NCBI Taxonomy" id="1043005"/>
    <lineage>
        <taxon>Eukaryota</taxon>
        <taxon>Fungi</taxon>
        <taxon>Dikarya</taxon>
        <taxon>Ascomycota</taxon>
        <taxon>Pezizomycotina</taxon>
        <taxon>Dothideomycetes</taxon>
        <taxon>Dothideomycetidae</taxon>
        <taxon>Dothideales</taxon>
        <taxon>Saccotheciaceae</taxon>
        <taxon>Aureobasidium</taxon>
    </lineage>
</organism>